<evidence type="ECO:0000313" key="3">
    <source>
        <dbReference type="Proteomes" id="UP000063434"/>
    </source>
</evidence>
<comment type="caution">
    <text evidence="2">The sequence shown here is derived from an EMBL/GenBank/DDBJ whole genome shotgun (WGS) entry which is preliminary data.</text>
</comment>
<evidence type="ECO:0000313" key="2">
    <source>
        <dbReference type="EMBL" id="KWV84082.1"/>
    </source>
</evidence>
<feature type="region of interest" description="Disordered" evidence="1">
    <location>
        <begin position="173"/>
        <end position="192"/>
    </location>
</feature>
<name>A0A109LAG9_PSEFL</name>
<protein>
    <submittedName>
        <fullName evidence="2">Uncharacterized protein</fullName>
    </submittedName>
</protein>
<accession>A0A109LAG9</accession>
<dbReference type="Proteomes" id="UP000063434">
    <property type="component" value="Unassembled WGS sequence"/>
</dbReference>
<organism evidence="2 3">
    <name type="scientific">Pseudomonas fluorescens</name>
    <dbReference type="NCBI Taxonomy" id="294"/>
    <lineage>
        <taxon>Bacteria</taxon>
        <taxon>Pseudomonadati</taxon>
        <taxon>Pseudomonadota</taxon>
        <taxon>Gammaproteobacteria</taxon>
        <taxon>Pseudomonadales</taxon>
        <taxon>Pseudomonadaceae</taxon>
        <taxon>Pseudomonas</taxon>
    </lineage>
</organism>
<dbReference type="AlphaFoldDB" id="A0A109LAG9"/>
<reference evidence="2 3" key="1">
    <citation type="submission" date="2015-05" db="EMBL/GenBank/DDBJ databases">
        <title>A genomic and transcriptomic approach to investigate the blue pigment phenotype in Pseudomonas fluorescens.</title>
        <authorList>
            <person name="Andreani N.A."/>
            <person name="Cardazzo B."/>
        </authorList>
    </citation>
    <scope>NUCLEOTIDE SEQUENCE [LARGE SCALE GENOMIC DNA]</scope>
    <source>
        <strain evidence="2 3">Ps_40</strain>
    </source>
</reference>
<evidence type="ECO:0000256" key="1">
    <source>
        <dbReference type="SAM" id="MobiDB-lite"/>
    </source>
</evidence>
<dbReference type="EMBL" id="LCYC01000003">
    <property type="protein sequence ID" value="KWV84082.1"/>
    <property type="molecule type" value="Genomic_DNA"/>
</dbReference>
<gene>
    <name evidence="2" type="ORF">PFL603g_00180</name>
</gene>
<proteinExistence type="predicted"/>
<sequence>MQLTGSDQYTCERPQDKRRQYRDKLRVKPRPGPFRQIAAVHQCNQRVHALLDATGKVALTKRRRDLFFNDAMGQQVGDDAFQAVAHFDAHLAVVLGHHQQEAVVDVLAPQFPGAKQLVGVVFDAGAAGGRHQQYGYLRAFALFKVGKLLLEALGGARVESVCQVNDPLIKGNPNGRGVRIRSDQQAGKYQGQ</sequence>
<feature type="compositionally biased region" description="Polar residues" evidence="1">
    <location>
        <begin position="183"/>
        <end position="192"/>
    </location>
</feature>